<dbReference type="Pfam" id="PF23187">
    <property type="entry name" value="UBX7_N"/>
    <property type="match status" value="1"/>
</dbReference>
<dbReference type="GO" id="GO:0036503">
    <property type="term" value="P:ERAD pathway"/>
    <property type="evidence" value="ECO:0007669"/>
    <property type="project" value="TreeGrafter"/>
</dbReference>
<dbReference type="CDD" id="cd01767">
    <property type="entry name" value="UBX"/>
    <property type="match status" value="1"/>
</dbReference>
<feature type="compositionally biased region" description="Basic and acidic residues" evidence="1">
    <location>
        <begin position="206"/>
        <end position="215"/>
    </location>
</feature>
<dbReference type="AlphaFoldDB" id="A0A9W9GDN6"/>
<evidence type="ECO:0000313" key="4">
    <source>
        <dbReference type="Proteomes" id="UP001149165"/>
    </source>
</evidence>
<gene>
    <name evidence="3" type="ORF">N7456_000758</name>
</gene>
<keyword evidence="4" id="KW-1185">Reference proteome</keyword>
<dbReference type="SMART" id="SM00166">
    <property type="entry name" value="UBX"/>
    <property type="match status" value="1"/>
</dbReference>
<dbReference type="GO" id="GO:0005783">
    <property type="term" value="C:endoplasmic reticulum"/>
    <property type="evidence" value="ECO:0007669"/>
    <property type="project" value="TreeGrafter"/>
</dbReference>
<dbReference type="Pfam" id="PF00789">
    <property type="entry name" value="UBX"/>
    <property type="match status" value="1"/>
</dbReference>
<protein>
    <recommendedName>
        <fullName evidence="2">UBX domain-containing protein</fullName>
    </recommendedName>
</protein>
<dbReference type="OrthoDB" id="2445133at2759"/>
<sequence>MAGFFKGNLQDGIGLAVREAKAVVCFVRDADDAQASSTWEQEYLLTPALETNAILLRIIAGSQEAGFLTSFCPIAKFPTVVVIKNGTLQEYLAPETSKDDFQSRLVGAVNPEGHPKDILKSDSNASATRDKSAEISDSSVTPALNISATQDANSLPTSAASGTLPKSCTTKSSPEKSSKVSAQNPLRANLNMAGDARKRSIATQKQTKEPAEGRPKPQSPTFNDISPPFHKDRDPKPKEPPGNPAQYRLQVRLFDGSSVRSSFSPSQTIRSDVRSWLDEKMGIEQRPYNLKHILTPLPSRTLSMSEESQTLQDLGLGSTANLVMVPVSSYTNAYSSSSSSLPSRGASAVYNVVSSAITTATGLLGSLTGYGTSTTSETESSTTPSRSVSSGAIQRLGTRGSNIRTLGDQGGNEDDRQFYNGNQLNFEPREEDRKDH</sequence>
<reference evidence="3" key="2">
    <citation type="journal article" date="2023" name="IMA Fungus">
        <title>Comparative genomic study of the Penicillium genus elucidates a diverse pangenome and 15 lateral gene transfer events.</title>
        <authorList>
            <person name="Petersen C."/>
            <person name="Sorensen T."/>
            <person name="Nielsen M.R."/>
            <person name="Sondergaard T.E."/>
            <person name="Sorensen J.L."/>
            <person name="Fitzpatrick D.A."/>
            <person name="Frisvad J.C."/>
            <person name="Nielsen K.L."/>
        </authorList>
    </citation>
    <scope>NUCLEOTIDE SEQUENCE</scope>
    <source>
        <strain evidence="3">IBT 30069</strain>
    </source>
</reference>
<dbReference type="Proteomes" id="UP001149165">
    <property type="component" value="Unassembled WGS sequence"/>
</dbReference>
<feature type="region of interest" description="Disordered" evidence="1">
    <location>
        <begin position="371"/>
        <end position="436"/>
    </location>
</feature>
<dbReference type="PANTHER" id="PTHR46424">
    <property type="entry name" value="UBX DOMAIN-CONTAINING PROTEIN 4"/>
    <property type="match status" value="1"/>
</dbReference>
<dbReference type="Gene3D" id="3.10.20.90">
    <property type="entry name" value="Phosphatidylinositol 3-kinase Catalytic Subunit, Chain A, domain 1"/>
    <property type="match status" value="1"/>
</dbReference>
<name>A0A9W9GDN6_9EURO</name>
<organism evidence="3 4">
    <name type="scientific">Penicillium angulare</name>
    <dbReference type="NCBI Taxonomy" id="116970"/>
    <lineage>
        <taxon>Eukaryota</taxon>
        <taxon>Fungi</taxon>
        <taxon>Dikarya</taxon>
        <taxon>Ascomycota</taxon>
        <taxon>Pezizomycotina</taxon>
        <taxon>Eurotiomycetes</taxon>
        <taxon>Eurotiomycetidae</taxon>
        <taxon>Eurotiales</taxon>
        <taxon>Aspergillaceae</taxon>
        <taxon>Penicillium</taxon>
    </lineage>
</organism>
<dbReference type="InterPro" id="IPR001012">
    <property type="entry name" value="UBX_dom"/>
</dbReference>
<reference evidence="3" key="1">
    <citation type="submission" date="2022-11" db="EMBL/GenBank/DDBJ databases">
        <authorList>
            <person name="Petersen C."/>
        </authorList>
    </citation>
    <scope>NUCLEOTIDE SEQUENCE</scope>
    <source>
        <strain evidence="3">IBT 30069</strain>
    </source>
</reference>
<feature type="region of interest" description="Disordered" evidence="1">
    <location>
        <begin position="107"/>
        <end position="246"/>
    </location>
</feature>
<feature type="compositionally biased region" description="Polar residues" evidence="1">
    <location>
        <begin position="135"/>
        <end position="172"/>
    </location>
</feature>
<feature type="domain" description="UBX" evidence="2">
    <location>
        <begin position="248"/>
        <end position="324"/>
    </location>
</feature>
<feature type="compositionally biased region" description="Low complexity" evidence="1">
    <location>
        <begin position="371"/>
        <end position="391"/>
    </location>
</feature>
<proteinExistence type="predicted"/>
<comment type="caution">
    <text evidence="3">The sequence shown here is derived from an EMBL/GenBank/DDBJ whole genome shotgun (WGS) entry which is preliminary data.</text>
</comment>
<dbReference type="PROSITE" id="PS50033">
    <property type="entry name" value="UBX"/>
    <property type="match status" value="1"/>
</dbReference>
<dbReference type="PANTHER" id="PTHR46424:SF1">
    <property type="entry name" value="UBX DOMAIN-CONTAINING PROTEIN 4"/>
    <property type="match status" value="1"/>
</dbReference>
<dbReference type="SUPFAM" id="SSF54236">
    <property type="entry name" value="Ubiquitin-like"/>
    <property type="match status" value="1"/>
</dbReference>
<dbReference type="EMBL" id="JAPQKH010000001">
    <property type="protein sequence ID" value="KAJ5116410.1"/>
    <property type="molecule type" value="Genomic_DNA"/>
</dbReference>
<dbReference type="InterPro" id="IPR029071">
    <property type="entry name" value="Ubiquitin-like_domsf"/>
</dbReference>
<feature type="compositionally biased region" description="Basic and acidic residues" evidence="1">
    <location>
        <begin position="427"/>
        <end position="436"/>
    </location>
</feature>
<accession>A0A9W9GDN6</accession>
<evidence type="ECO:0000259" key="2">
    <source>
        <dbReference type="PROSITE" id="PS50033"/>
    </source>
</evidence>
<evidence type="ECO:0000313" key="3">
    <source>
        <dbReference type="EMBL" id="KAJ5116410.1"/>
    </source>
</evidence>
<feature type="compositionally biased region" description="Basic and acidic residues" evidence="1">
    <location>
        <begin position="229"/>
        <end position="239"/>
    </location>
</feature>
<evidence type="ECO:0000256" key="1">
    <source>
        <dbReference type="SAM" id="MobiDB-lite"/>
    </source>
</evidence>